<dbReference type="Proteomes" id="UP000076532">
    <property type="component" value="Unassembled WGS sequence"/>
</dbReference>
<dbReference type="InterPro" id="IPR036397">
    <property type="entry name" value="RNaseH_sf"/>
</dbReference>
<organism evidence="1 2">
    <name type="scientific">Athelia psychrophila</name>
    <dbReference type="NCBI Taxonomy" id="1759441"/>
    <lineage>
        <taxon>Eukaryota</taxon>
        <taxon>Fungi</taxon>
        <taxon>Dikarya</taxon>
        <taxon>Basidiomycota</taxon>
        <taxon>Agaricomycotina</taxon>
        <taxon>Agaricomycetes</taxon>
        <taxon>Agaricomycetidae</taxon>
        <taxon>Atheliales</taxon>
        <taxon>Atheliaceae</taxon>
        <taxon>Athelia</taxon>
    </lineage>
</organism>
<proteinExistence type="predicted"/>
<dbReference type="PANTHER" id="PTHR35871:SF1">
    <property type="entry name" value="CXC1-LIKE CYSTEINE CLUSTER ASSOCIATED WITH KDZ TRANSPOSASES DOMAIN-CONTAINING PROTEIN"/>
    <property type="match status" value="1"/>
</dbReference>
<reference evidence="1 2" key="1">
    <citation type="journal article" date="2016" name="Mol. Biol. Evol.">
        <title>Comparative Genomics of Early-Diverging Mushroom-Forming Fungi Provides Insights into the Origins of Lignocellulose Decay Capabilities.</title>
        <authorList>
            <person name="Nagy L.G."/>
            <person name="Riley R."/>
            <person name="Tritt A."/>
            <person name="Adam C."/>
            <person name="Daum C."/>
            <person name="Floudas D."/>
            <person name="Sun H."/>
            <person name="Yadav J.S."/>
            <person name="Pangilinan J."/>
            <person name="Larsson K.H."/>
            <person name="Matsuura K."/>
            <person name="Barry K."/>
            <person name="Labutti K."/>
            <person name="Kuo R."/>
            <person name="Ohm R.A."/>
            <person name="Bhattacharya S.S."/>
            <person name="Shirouzu T."/>
            <person name="Yoshinaga Y."/>
            <person name="Martin F.M."/>
            <person name="Grigoriev I.V."/>
            <person name="Hibbett D.S."/>
        </authorList>
    </citation>
    <scope>NUCLEOTIDE SEQUENCE [LARGE SCALE GENOMIC DNA]</scope>
    <source>
        <strain evidence="1 2">CBS 109695</strain>
    </source>
</reference>
<dbReference type="PANTHER" id="PTHR35871">
    <property type="entry name" value="EXPRESSED PROTEIN"/>
    <property type="match status" value="1"/>
</dbReference>
<sequence>FLEARGHICMFLPKFHCNLNPIEMLWGYAKYRNLTDNKFPAAKLLVPQCLDMCDTLIIHHFFRKTWQYMDAYIKGLDARQSALAVKQLKSHCRVLPADIIASLPL</sequence>
<dbReference type="OrthoDB" id="2449121at2759"/>
<evidence type="ECO:0000313" key="2">
    <source>
        <dbReference type="Proteomes" id="UP000076532"/>
    </source>
</evidence>
<accession>A0A166RD59</accession>
<protein>
    <recommendedName>
        <fullName evidence="3">Tc1-like transposase DDE domain-containing protein</fullName>
    </recommendedName>
</protein>
<evidence type="ECO:0000313" key="1">
    <source>
        <dbReference type="EMBL" id="KZP28152.1"/>
    </source>
</evidence>
<keyword evidence="2" id="KW-1185">Reference proteome</keyword>
<name>A0A166RD59_9AGAM</name>
<feature type="non-terminal residue" evidence="1">
    <location>
        <position position="1"/>
    </location>
</feature>
<dbReference type="GO" id="GO:0003676">
    <property type="term" value="F:nucleic acid binding"/>
    <property type="evidence" value="ECO:0007669"/>
    <property type="project" value="InterPro"/>
</dbReference>
<evidence type="ECO:0008006" key="3">
    <source>
        <dbReference type="Google" id="ProtNLM"/>
    </source>
</evidence>
<gene>
    <name evidence="1" type="ORF">FIBSPDRAFT_729739</name>
</gene>
<dbReference type="Gene3D" id="3.30.420.10">
    <property type="entry name" value="Ribonuclease H-like superfamily/Ribonuclease H"/>
    <property type="match status" value="1"/>
</dbReference>
<dbReference type="EMBL" id="KV417505">
    <property type="protein sequence ID" value="KZP28152.1"/>
    <property type="molecule type" value="Genomic_DNA"/>
</dbReference>
<dbReference type="AlphaFoldDB" id="A0A166RD59"/>
<dbReference type="STRING" id="436010.A0A166RD59"/>